<protein>
    <recommendedName>
        <fullName evidence="3">peptidylprolyl isomerase</fullName>
        <ecNumber evidence="3">5.2.1.8</ecNumber>
    </recommendedName>
</protein>
<dbReference type="PROSITE" id="PS50059">
    <property type="entry name" value="FKBP_PPIASE"/>
    <property type="match status" value="1"/>
</dbReference>
<evidence type="ECO:0000256" key="3">
    <source>
        <dbReference type="PROSITE-ProRule" id="PRU00277"/>
    </source>
</evidence>
<keyword evidence="1" id="KW-0677">Repeat</keyword>
<dbReference type="InterPro" id="IPR011990">
    <property type="entry name" value="TPR-like_helical_dom_sf"/>
</dbReference>
<dbReference type="InterPro" id="IPR001179">
    <property type="entry name" value="PPIase_FKBP_dom"/>
</dbReference>
<dbReference type="AlphaFoldDB" id="A0A0M0J421"/>
<feature type="domain" description="PPIase FKBP-type" evidence="5">
    <location>
        <begin position="109"/>
        <end position="193"/>
    </location>
</feature>
<evidence type="ECO:0000259" key="6">
    <source>
        <dbReference type="PROSITE" id="PS50072"/>
    </source>
</evidence>
<dbReference type="InterPro" id="IPR050754">
    <property type="entry name" value="FKBP4/5/8-like"/>
</dbReference>
<accession>A0A0M0J421</accession>
<evidence type="ECO:0000256" key="1">
    <source>
        <dbReference type="ARBA" id="ARBA00022737"/>
    </source>
</evidence>
<sequence>MPAEQSDTLAQVVAKGGDLAALRALSKSELQQALKELGYAKLGERVRLTAAIAAAEVPAAWSPEPPADEEACDRTMIVHGAVQDIFDDGGLLKTTLRKGDASTSMPPLFSKVKVRYIASLLPECRSFEAAVREFVLGEHEVPKGLEKCVGTMRRGETCELICRAEYAYGAVGRPPDVPPGTSIRYEVELISMVLPKKDRSEYTAAEKIALAQALKAKGTREFGSGLWLEAQVSYHEASRLLLTEYEELVAEPGAEAASRQLLVACLLNIAQCALKRNEWSAAERACTETLERLTDPLGLEKESHIKALYRRAKARTGRSEFSDARADLKAVLSLQPSSREARELWESLKDRELSASRSEGKVYGLMTSKLLYREYNVGRRRLSTYPRAFFELSIDGVRMPRIVFELFVDRAPKTCENFRCLCTGERGVSTRGTRLHYKGTKFHRAVPTDDLPSEYINESADGTGRNFEIWKGFLVQGGDISHGDGSGGESIWGGPFEDELPLDYVCHSGPGLLSMAGSLPMRDKASEEMMHVPHRNTSQFFITTNAKNAAQGGSAIRHFDGHHVCFGRVVEGMSTVNQIHKCLVDPTAFHAIDERHSVEIVDCGHLKSKEDAELERDEAEIQKLHPASRILDKKEADEDEAVEVITRATWAVLGAGDTDRAAPAAQPPAPPPKLELPKPTPKDDGAITSAEIDEDADA</sequence>
<dbReference type="InterPro" id="IPR019734">
    <property type="entry name" value="TPR_rpt"/>
</dbReference>
<name>A0A0M0J421_9EUKA</name>
<dbReference type="PANTHER" id="PTHR46512">
    <property type="entry name" value="PEPTIDYLPROLYL ISOMERASE"/>
    <property type="match status" value="1"/>
</dbReference>
<dbReference type="Pfam" id="PF00160">
    <property type="entry name" value="Pro_isomerase"/>
    <property type="match status" value="1"/>
</dbReference>
<keyword evidence="2" id="KW-0802">TPR repeat</keyword>
<comment type="catalytic activity">
    <reaction evidence="3">
        <text>[protein]-peptidylproline (omega=180) = [protein]-peptidylproline (omega=0)</text>
        <dbReference type="Rhea" id="RHEA:16237"/>
        <dbReference type="Rhea" id="RHEA-COMP:10747"/>
        <dbReference type="Rhea" id="RHEA-COMP:10748"/>
        <dbReference type="ChEBI" id="CHEBI:83833"/>
        <dbReference type="ChEBI" id="CHEBI:83834"/>
        <dbReference type="EC" id="5.2.1.8"/>
    </reaction>
</comment>
<dbReference type="EC" id="5.2.1.8" evidence="3"/>
<proteinExistence type="predicted"/>
<feature type="compositionally biased region" description="Pro residues" evidence="4">
    <location>
        <begin position="665"/>
        <end position="674"/>
    </location>
</feature>
<dbReference type="InterPro" id="IPR002130">
    <property type="entry name" value="Cyclophilin-type_PPIase_dom"/>
</dbReference>
<dbReference type="PRINTS" id="PR00153">
    <property type="entry name" value="CSAPPISMRASE"/>
</dbReference>
<dbReference type="Gene3D" id="3.10.50.40">
    <property type="match status" value="1"/>
</dbReference>
<dbReference type="Pfam" id="PF00254">
    <property type="entry name" value="FKBP_C"/>
    <property type="match status" value="1"/>
</dbReference>
<dbReference type="PROSITE" id="PS50072">
    <property type="entry name" value="CSA_PPIASE_2"/>
    <property type="match status" value="1"/>
</dbReference>
<comment type="caution">
    <text evidence="7">The sequence shown here is derived from an EMBL/GenBank/DDBJ whole genome shotgun (WGS) entry which is preliminary data.</text>
</comment>
<dbReference type="GO" id="GO:0003755">
    <property type="term" value="F:peptidyl-prolyl cis-trans isomerase activity"/>
    <property type="evidence" value="ECO:0007669"/>
    <property type="project" value="UniProtKB-KW"/>
</dbReference>
<evidence type="ECO:0000256" key="2">
    <source>
        <dbReference type="ARBA" id="ARBA00022803"/>
    </source>
</evidence>
<dbReference type="EMBL" id="JWZX01003399">
    <property type="protein sequence ID" value="KOO20968.1"/>
    <property type="molecule type" value="Genomic_DNA"/>
</dbReference>
<dbReference type="Gene3D" id="2.40.100.10">
    <property type="entry name" value="Cyclophilin-like"/>
    <property type="match status" value="1"/>
</dbReference>
<feature type="domain" description="PPIase cyclophilin-type" evidence="6">
    <location>
        <begin position="389"/>
        <end position="605"/>
    </location>
</feature>
<dbReference type="SUPFAM" id="SSF48452">
    <property type="entry name" value="TPR-like"/>
    <property type="match status" value="1"/>
</dbReference>
<evidence type="ECO:0000259" key="5">
    <source>
        <dbReference type="PROSITE" id="PS50059"/>
    </source>
</evidence>
<keyword evidence="8" id="KW-1185">Reference proteome</keyword>
<evidence type="ECO:0000256" key="4">
    <source>
        <dbReference type="SAM" id="MobiDB-lite"/>
    </source>
</evidence>
<dbReference type="Gene3D" id="1.25.40.10">
    <property type="entry name" value="Tetratricopeptide repeat domain"/>
    <property type="match status" value="1"/>
</dbReference>
<dbReference type="OrthoDB" id="1902587at2759"/>
<reference evidence="8" key="1">
    <citation type="journal article" date="2015" name="PLoS Genet.">
        <title>Genome Sequence and Transcriptome Analyses of Chrysochromulina tobin: Metabolic Tools for Enhanced Algal Fitness in the Prominent Order Prymnesiales (Haptophyceae).</title>
        <authorList>
            <person name="Hovde B.T."/>
            <person name="Deodato C.R."/>
            <person name="Hunsperger H.M."/>
            <person name="Ryken S.A."/>
            <person name="Yost W."/>
            <person name="Jha R.K."/>
            <person name="Patterson J."/>
            <person name="Monnat R.J. Jr."/>
            <person name="Barlow S.B."/>
            <person name="Starkenburg S.R."/>
            <person name="Cattolico R.A."/>
        </authorList>
    </citation>
    <scope>NUCLEOTIDE SEQUENCE</scope>
    <source>
        <strain evidence="8">CCMP291</strain>
    </source>
</reference>
<dbReference type="InterPro" id="IPR046357">
    <property type="entry name" value="PPIase_dom_sf"/>
</dbReference>
<dbReference type="SMART" id="SM00028">
    <property type="entry name" value="TPR"/>
    <property type="match status" value="2"/>
</dbReference>
<dbReference type="Proteomes" id="UP000037460">
    <property type="component" value="Unassembled WGS sequence"/>
</dbReference>
<gene>
    <name evidence="7" type="ORF">Ctob_000389</name>
</gene>
<dbReference type="SUPFAM" id="SSF54534">
    <property type="entry name" value="FKBP-like"/>
    <property type="match status" value="1"/>
</dbReference>
<evidence type="ECO:0000313" key="8">
    <source>
        <dbReference type="Proteomes" id="UP000037460"/>
    </source>
</evidence>
<keyword evidence="3" id="KW-0413">Isomerase</keyword>
<organism evidence="7 8">
    <name type="scientific">Chrysochromulina tobinii</name>
    <dbReference type="NCBI Taxonomy" id="1460289"/>
    <lineage>
        <taxon>Eukaryota</taxon>
        <taxon>Haptista</taxon>
        <taxon>Haptophyta</taxon>
        <taxon>Prymnesiophyceae</taxon>
        <taxon>Prymnesiales</taxon>
        <taxon>Chrysochromulinaceae</taxon>
        <taxon>Chrysochromulina</taxon>
    </lineage>
</organism>
<feature type="region of interest" description="Disordered" evidence="4">
    <location>
        <begin position="656"/>
        <end position="698"/>
    </location>
</feature>
<evidence type="ECO:0000313" key="7">
    <source>
        <dbReference type="EMBL" id="KOO20968.1"/>
    </source>
</evidence>
<keyword evidence="3" id="KW-0697">Rotamase</keyword>
<dbReference type="SUPFAM" id="SSF50891">
    <property type="entry name" value="Cyclophilin-like"/>
    <property type="match status" value="1"/>
</dbReference>
<dbReference type="InterPro" id="IPR029000">
    <property type="entry name" value="Cyclophilin-like_dom_sf"/>
</dbReference>